<dbReference type="Gene3D" id="3.30.1240.10">
    <property type="match status" value="1"/>
</dbReference>
<evidence type="ECO:0000313" key="2">
    <source>
        <dbReference type="Proteomes" id="UP000713880"/>
    </source>
</evidence>
<dbReference type="Proteomes" id="UP000713880">
    <property type="component" value="Unassembled WGS sequence"/>
</dbReference>
<accession>A0A938X458</accession>
<keyword evidence="2" id="KW-1185">Reference proteome</keyword>
<dbReference type="InterPro" id="IPR000150">
    <property type="entry name" value="Cof"/>
</dbReference>
<gene>
    <name evidence="1" type="ORF">H6A13_06360</name>
</gene>
<dbReference type="GO" id="GO:0005829">
    <property type="term" value="C:cytosol"/>
    <property type="evidence" value="ECO:0007669"/>
    <property type="project" value="TreeGrafter"/>
</dbReference>
<dbReference type="SFLD" id="SFLDG01140">
    <property type="entry name" value="C2.B:_Phosphomannomutase_and_P"/>
    <property type="match status" value="1"/>
</dbReference>
<evidence type="ECO:0000313" key="1">
    <source>
        <dbReference type="EMBL" id="MBM6826728.1"/>
    </source>
</evidence>
<dbReference type="EMBL" id="JACJLV010000016">
    <property type="protein sequence ID" value="MBM6826728.1"/>
    <property type="molecule type" value="Genomic_DNA"/>
</dbReference>
<dbReference type="Pfam" id="PF08282">
    <property type="entry name" value="Hydrolase_3"/>
    <property type="match status" value="1"/>
</dbReference>
<dbReference type="Gene3D" id="3.40.50.1000">
    <property type="entry name" value="HAD superfamily/HAD-like"/>
    <property type="match status" value="1"/>
</dbReference>
<organism evidence="1 2">
    <name type="scientific">Mordavella massiliensis</name>
    <dbReference type="NCBI Taxonomy" id="1871024"/>
    <lineage>
        <taxon>Bacteria</taxon>
        <taxon>Bacillati</taxon>
        <taxon>Bacillota</taxon>
        <taxon>Clostridia</taxon>
        <taxon>Eubacteriales</taxon>
        <taxon>Clostridiaceae</taxon>
        <taxon>Mordavella</taxon>
    </lineage>
</organism>
<dbReference type="RefSeq" id="WP_204908773.1">
    <property type="nucleotide sequence ID" value="NZ_JACJLV010000016.1"/>
</dbReference>
<proteinExistence type="predicted"/>
<protein>
    <submittedName>
        <fullName evidence="1">HAD family hydrolase</fullName>
    </submittedName>
</protein>
<dbReference type="PANTHER" id="PTHR10000:SF25">
    <property type="entry name" value="PHOSPHATASE YKRA-RELATED"/>
    <property type="match status" value="1"/>
</dbReference>
<dbReference type="NCBIfam" id="TIGR01484">
    <property type="entry name" value="HAD-SF-IIB"/>
    <property type="match status" value="1"/>
</dbReference>
<sequence length="264" mass="30091">MDKKAALFFDIDGTLIDDRTNELPESAAEAVKRARAAGHLIFINTGRTVCSIPVGIKMMGIDGILGGCGTYINYRHGVLLEHPIPEDRGYRYIDAMKRLGIEGFLEGTDDVYFSERISRFENVESTRRYMASLGLGVERYYERKGLRYDKLLICTDQASRKEEFFEAIAEDLVPIDRTRGVYECIQKGYSKATAIEFMRKYLNLDLEQIYVFGDSSNDLSMFEYAKHGIVMGEHDPVLEPYAEYITDTVEQDGIWKAMEHLGLI</sequence>
<dbReference type="InterPro" id="IPR006379">
    <property type="entry name" value="HAD-SF_hydro_IIB"/>
</dbReference>
<dbReference type="InterPro" id="IPR036412">
    <property type="entry name" value="HAD-like_sf"/>
</dbReference>
<dbReference type="SUPFAM" id="SSF56784">
    <property type="entry name" value="HAD-like"/>
    <property type="match status" value="1"/>
</dbReference>
<keyword evidence="1" id="KW-0378">Hydrolase</keyword>
<name>A0A938X458_9CLOT</name>
<dbReference type="GO" id="GO:0000287">
    <property type="term" value="F:magnesium ion binding"/>
    <property type="evidence" value="ECO:0007669"/>
    <property type="project" value="TreeGrafter"/>
</dbReference>
<dbReference type="NCBIfam" id="TIGR00099">
    <property type="entry name" value="Cof-subfamily"/>
    <property type="match status" value="1"/>
</dbReference>
<comment type="caution">
    <text evidence="1">The sequence shown here is derived from an EMBL/GenBank/DDBJ whole genome shotgun (WGS) entry which is preliminary data.</text>
</comment>
<reference evidence="1" key="2">
    <citation type="journal article" date="2021" name="Sci. Rep.">
        <title>The distribution of antibiotic resistance genes in chicken gut microbiota commensals.</title>
        <authorList>
            <person name="Juricova H."/>
            <person name="Matiasovicova J."/>
            <person name="Kubasova T."/>
            <person name="Cejkova D."/>
            <person name="Rychlik I."/>
        </authorList>
    </citation>
    <scope>NUCLEOTIDE SEQUENCE</scope>
    <source>
        <strain evidence="1">An420c</strain>
    </source>
</reference>
<dbReference type="SFLD" id="SFLDS00003">
    <property type="entry name" value="Haloacid_Dehalogenase"/>
    <property type="match status" value="1"/>
</dbReference>
<reference evidence="1" key="1">
    <citation type="submission" date="2020-08" db="EMBL/GenBank/DDBJ databases">
        <authorList>
            <person name="Cejkova D."/>
            <person name="Kubasova T."/>
            <person name="Jahodarova E."/>
            <person name="Rychlik I."/>
        </authorList>
    </citation>
    <scope>NUCLEOTIDE SEQUENCE</scope>
    <source>
        <strain evidence="1">An420c</strain>
    </source>
</reference>
<dbReference type="InterPro" id="IPR023214">
    <property type="entry name" value="HAD_sf"/>
</dbReference>
<dbReference type="GO" id="GO:0016791">
    <property type="term" value="F:phosphatase activity"/>
    <property type="evidence" value="ECO:0007669"/>
    <property type="project" value="TreeGrafter"/>
</dbReference>
<dbReference type="AlphaFoldDB" id="A0A938X458"/>
<dbReference type="PANTHER" id="PTHR10000">
    <property type="entry name" value="PHOSPHOSERINE PHOSPHATASE"/>
    <property type="match status" value="1"/>
</dbReference>